<name>F6GWD4_VITVI</name>
<keyword evidence="3" id="KW-0862">Zinc</keyword>
<sequence length="252" mass="28445">MVPLFIVTNNYSAFVFRHSITSVTLIKSLIHSMSTQDLSEQQNGSERDIEEEETLLLDLNYPPPSDNVALESTFTSSSPLELYAKDQRWSNPQATNNVDASDDDVVILSSPRSFLEARKNSRRNAEVIMVNDNDIEMPGHLGIVFDDIEMQGHQEIAQQNKIDTDLKLCLELFNKTETENVQIPTEVPSPETPTFTCPICMDQLTEETSTKCGHIFCKECIEGAMAVSQRCPTCRKKLKKKDIIRVYLPGKK</sequence>
<keyword evidence="2 4" id="KW-0863">Zinc-finger</keyword>
<dbReference type="Proteomes" id="UP000009183">
    <property type="component" value="Chromosome 5"/>
</dbReference>
<evidence type="ECO:0000256" key="2">
    <source>
        <dbReference type="ARBA" id="ARBA00022771"/>
    </source>
</evidence>
<proteinExistence type="predicted"/>
<dbReference type="GO" id="GO:0061630">
    <property type="term" value="F:ubiquitin protein ligase activity"/>
    <property type="evidence" value="ECO:0007669"/>
    <property type="project" value="InterPro"/>
</dbReference>
<dbReference type="PANTHER" id="PTHR47094:SF1">
    <property type="entry name" value="RING-TYPE E3 UBIQUITIN TRANSFERASE"/>
    <property type="match status" value="1"/>
</dbReference>
<dbReference type="GO" id="GO:0032183">
    <property type="term" value="F:SUMO binding"/>
    <property type="evidence" value="ECO:0000318"/>
    <property type="project" value="GO_Central"/>
</dbReference>
<evidence type="ECO:0000313" key="6">
    <source>
        <dbReference type="EMBL" id="CCB44297.1"/>
    </source>
</evidence>
<dbReference type="Gene3D" id="3.30.40.10">
    <property type="entry name" value="Zinc/RING finger domain, C3HC4 (zinc finger)"/>
    <property type="match status" value="1"/>
</dbReference>
<dbReference type="ExpressionAtlas" id="F6GWD4">
    <property type="expression patterns" value="baseline and differential"/>
</dbReference>
<evidence type="ECO:0000256" key="3">
    <source>
        <dbReference type="ARBA" id="ARBA00022833"/>
    </source>
</evidence>
<accession>F6GWD4</accession>
<dbReference type="PaxDb" id="29760-VIT_05s0029g00650.t01"/>
<keyword evidence="7" id="KW-1185">Reference proteome</keyword>
<dbReference type="GO" id="GO:0005634">
    <property type="term" value="C:nucleus"/>
    <property type="evidence" value="ECO:0000318"/>
    <property type="project" value="GO_Central"/>
</dbReference>
<evidence type="ECO:0000256" key="1">
    <source>
        <dbReference type="ARBA" id="ARBA00022723"/>
    </source>
</evidence>
<evidence type="ECO:0000259" key="5">
    <source>
        <dbReference type="PROSITE" id="PS50089"/>
    </source>
</evidence>
<dbReference type="OrthoDB" id="6105938at2759"/>
<dbReference type="GO" id="GO:0006511">
    <property type="term" value="P:ubiquitin-dependent protein catabolic process"/>
    <property type="evidence" value="ECO:0000318"/>
    <property type="project" value="GO_Central"/>
</dbReference>
<dbReference type="GO" id="GO:0008270">
    <property type="term" value="F:zinc ion binding"/>
    <property type="evidence" value="ECO:0007669"/>
    <property type="project" value="UniProtKB-KW"/>
</dbReference>
<dbReference type="InterPro" id="IPR013083">
    <property type="entry name" value="Znf_RING/FYVE/PHD"/>
</dbReference>
<dbReference type="PANTHER" id="PTHR47094">
    <property type="entry name" value="ELFLESS, ISOFORM B"/>
    <property type="match status" value="1"/>
</dbReference>
<dbReference type="PROSITE" id="PS50089">
    <property type="entry name" value="ZF_RING_2"/>
    <property type="match status" value="1"/>
</dbReference>
<dbReference type="AlphaFoldDB" id="F6GWD4"/>
<dbReference type="EMBL" id="FN594958">
    <property type="protein sequence ID" value="CCB44297.1"/>
    <property type="molecule type" value="Genomic_DNA"/>
</dbReference>
<feature type="domain" description="RING-type" evidence="5">
    <location>
        <begin position="197"/>
        <end position="235"/>
    </location>
</feature>
<keyword evidence="1" id="KW-0479">Metal-binding</keyword>
<dbReference type="SMART" id="SM00184">
    <property type="entry name" value="RING"/>
    <property type="match status" value="1"/>
</dbReference>
<protein>
    <recommendedName>
        <fullName evidence="5">RING-type domain-containing protein</fullName>
    </recommendedName>
</protein>
<organism evidence="6 7">
    <name type="scientific">Vitis vinifera</name>
    <name type="common">Grape</name>
    <dbReference type="NCBI Taxonomy" id="29760"/>
    <lineage>
        <taxon>Eukaryota</taxon>
        <taxon>Viridiplantae</taxon>
        <taxon>Streptophyta</taxon>
        <taxon>Embryophyta</taxon>
        <taxon>Tracheophyta</taxon>
        <taxon>Spermatophyta</taxon>
        <taxon>Magnoliopsida</taxon>
        <taxon>eudicotyledons</taxon>
        <taxon>Gunneridae</taxon>
        <taxon>Pentapetalae</taxon>
        <taxon>rosids</taxon>
        <taxon>Vitales</taxon>
        <taxon>Vitaceae</taxon>
        <taxon>Viteae</taxon>
        <taxon>Vitis</taxon>
    </lineage>
</organism>
<reference evidence="7" key="1">
    <citation type="journal article" date="2007" name="Nature">
        <title>The grapevine genome sequence suggests ancestral hexaploidization in major angiosperm phyla.</title>
        <authorList>
            <consortium name="The French-Italian Public Consortium for Grapevine Genome Characterization."/>
            <person name="Jaillon O."/>
            <person name="Aury J.-M."/>
            <person name="Noel B."/>
            <person name="Policriti A."/>
            <person name="Clepet C."/>
            <person name="Casagrande A."/>
            <person name="Choisne N."/>
            <person name="Aubourg S."/>
            <person name="Vitulo N."/>
            <person name="Jubin C."/>
            <person name="Vezzi A."/>
            <person name="Legeai F."/>
            <person name="Hugueney P."/>
            <person name="Dasilva C."/>
            <person name="Horner D."/>
            <person name="Mica E."/>
            <person name="Jublot D."/>
            <person name="Poulain J."/>
            <person name="Bruyere C."/>
            <person name="Billault A."/>
            <person name="Segurens B."/>
            <person name="Gouyvenoux M."/>
            <person name="Ugarte E."/>
            <person name="Cattonaro F."/>
            <person name="Anthouard V."/>
            <person name="Vico V."/>
            <person name="Del Fabbro C."/>
            <person name="Alaux M."/>
            <person name="Di Gaspero G."/>
            <person name="Dumas V."/>
            <person name="Felice N."/>
            <person name="Paillard S."/>
            <person name="Juman I."/>
            <person name="Moroldo M."/>
            <person name="Scalabrin S."/>
            <person name="Canaguier A."/>
            <person name="Le Clainche I."/>
            <person name="Malacrida G."/>
            <person name="Durand E."/>
            <person name="Pesole G."/>
            <person name="Laucou V."/>
            <person name="Chatelet P."/>
            <person name="Merdinoglu D."/>
            <person name="Delledonne M."/>
            <person name="Pezzotti M."/>
            <person name="Lecharny A."/>
            <person name="Scarpelli C."/>
            <person name="Artiguenave F."/>
            <person name="Pe M.E."/>
            <person name="Valle G."/>
            <person name="Morgante M."/>
            <person name="Caboche M."/>
            <person name="Adam-Blondon A.-F."/>
            <person name="Weissenbach J."/>
            <person name="Quetier F."/>
            <person name="Wincker P."/>
        </authorList>
    </citation>
    <scope>NUCLEOTIDE SEQUENCE [LARGE SCALE GENOMIC DNA]</scope>
    <source>
        <strain evidence="7">cv. Pinot noir / PN40024</strain>
    </source>
</reference>
<dbReference type="InterPro" id="IPR001841">
    <property type="entry name" value="Znf_RING"/>
</dbReference>
<dbReference type="InterPro" id="IPR017907">
    <property type="entry name" value="Znf_RING_CS"/>
</dbReference>
<dbReference type="Pfam" id="PF13923">
    <property type="entry name" value="zf-C3HC4_2"/>
    <property type="match status" value="1"/>
</dbReference>
<dbReference type="InParanoid" id="F6GWD4"/>
<dbReference type="HOGENOM" id="CLU_072702_0_0_1"/>
<gene>
    <name evidence="6" type="ordered locus">VIT_05s0029g00650</name>
</gene>
<evidence type="ECO:0000256" key="4">
    <source>
        <dbReference type="PROSITE-ProRule" id="PRU00175"/>
    </source>
</evidence>
<dbReference type="PROSITE" id="PS00518">
    <property type="entry name" value="ZF_RING_1"/>
    <property type="match status" value="1"/>
</dbReference>
<dbReference type="eggNOG" id="KOG0320">
    <property type="taxonomic scope" value="Eukaryota"/>
</dbReference>
<dbReference type="InterPro" id="IPR049627">
    <property type="entry name" value="SLX8"/>
</dbReference>
<evidence type="ECO:0000313" key="7">
    <source>
        <dbReference type="Proteomes" id="UP000009183"/>
    </source>
</evidence>
<dbReference type="STRING" id="29760.F6GWD4"/>
<dbReference type="SUPFAM" id="SSF57850">
    <property type="entry name" value="RING/U-box"/>
    <property type="match status" value="1"/>
</dbReference>